<keyword evidence="4" id="KW-0833">Ubl conjugation pathway</keyword>
<keyword evidence="2" id="KW-0433">Leucine-rich repeat</keyword>
<dbReference type="InterPro" id="IPR016024">
    <property type="entry name" value="ARM-type_fold"/>
</dbReference>
<reference evidence="10 11" key="1">
    <citation type="submission" date="2023-11" db="EMBL/GenBank/DDBJ databases">
        <authorList>
            <person name="Okamura Y."/>
        </authorList>
    </citation>
    <scope>NUCLEOTIDE SEQUENCE [LARGE SCALE GENOMIC DNA]</scope>
</reference>
<comment type="similarity">
    <text evidence="1">Belongs to the zyg-11 family.</text>
</comment>
<feature type="domain" description="Zer-1-like leucine-rich repeats region" evidence="9">
    <location>
        <begin position="182"/>
        <end position="321"/>
    </location>
</feature>
<dbReference type="EMBL" id="CAVLEF010000279">
    <property type="protein sequence ID" value="CAK1554944.1"/>
    <property type="molecule type" value="Genomic_DNA"/>
</dbReference>
<comment type="caution">
    <text evidence="10">The sequence shown here is derived from an EMBL/GenBank/DDBJ whole genome shotgun (WGS) entry which is preliminary data.</text>
</comment>
<name>A0AAV1K1E6_9NEOP</name>
<dbReference type="Gene3D" id="1.25.10.10">
    <property type="entry name" value="Leucine-rich Repeat Variant"/>
    <property type="match status" value="1"/>
</dbReference>
<dbReference type="PROSITE" id="PS50176">
    <property type="entry name" value="ARM_REPEAT"/>
    <property type="match status" value="1"/>
</dbReference>
<keyword evidence="3" id="KW-0677">Repeat</keyword>
<evidence type="ECO:0000256" key="7">
    <source>
        <dbReference type="PROSITE-ProRule" id="PRU00259"/>
    </source>
</evidence>
<dbReference type="InterPro" id="IPR000225">
    <property type="entry name" value="Armadillo"/>
</dbReference>
<evidence type="ECO:0000256" key="2">
    <source>
        <dbReference type="ARBA" id="ARBA00022614"/>
    </source>
</evidence>
<organism evidence="10 11">
    <name type="scientific">Leptosia nina</name>
    <dbReference type="NCBI Taxonomy" id="320188"/>
    <lineage>
        <taxon>Eukaryota</taxon>
        <taxon>Metazoa</taxon>
        <taxon>Ecdysozoa</taxon>
        <taxon>Arthropoda</taxon>
        <taxon>Hexapoda</taxon>
        <taxon>Insecta</taxon>
        <taxon>Pterygota</taxon>
        <taxon>Neoptera</taxon>
        <taxon>Endopterygota</taxon>
        <taxon>Lepidoptera</taxon>
        <taxon>Glossata</taxon>
        <taxon>Ditrysia</taxon>
        <taxon>Papilionoidea</taxon>
        <taxon>Pieridae</taxon>
        <taxon>Pierinae</taxon>
        <taxon>Leptosia</taxon>
    </lineage>
</organism>
<dbReference type="SUPFAM" id="SSF52047">
    <property type="entry name" value="RNI-like"/>
    <property type="match status" value="1"/>
</dbReference>
<dbReference type="GO" id="GO:0031462">
    <property type="term" value="C:Cul2-RING ubiquitin ligase complex"/>
    <property type="evidence" value="ECO:0007669"/>
    <property type="project" value="TreeGrafter"/>
</dbReference>
<dbReference type="Pfam" id="PF22964">
    <property type="entry name" value="ZER1-like_2nd"/>
    <property type="match status" value="1"/>
</dbReference>
<evidence type="ECO:0000313" key="11">
    <source>
        <dbReference type="Proteomes" id="UP001497472"/>
    </source>
</evidence>
<dbReference type="InterPro" id="IPR056845">
    <property type="entry name" value="LRR_Zer-1"/>
</dbReference>
<dbReference type="PANTHER" id="PTHR12904:SF23">
    <property type="entry name" value="PROTEIN ZER-1 HOMOLOG"/>
    <property type="match status" value="1"/>
</dbReference>
<feature type="repeat" description="ARM" evidence="7">
    <location>
        <begin position="600"/>
        <end position="632"/>
    </location>
</feature>
<protein>
    <recommendedName>
        <fullName evidence="5">Protein zer-1 homolog</fullName>
    </recommendedName>
    <alternativeName>
        <fullName evidence="6">Zyg-11 homolog B-like protein</fullName>
    </alternativeName>
</protein>
<dbReference type="PANTHER" id="PTHR12904">
    <property type="match status" value="1"/>
</dbReference>
<dbReference type="InterPro" id="IPR011989">
    <property type="entry name" value="ARM-like"/>
</dbReference>
<dbReference type="InterPro" id="IPR032675">
    <property type="entry name" value="LRR_dom_sf"/>
</dbReference>
<dbReference type="Gene3D" id="3.80.10.10">
    <property type="entry name" value="Ribonuclease Inhibitor"/>
    <property type="match status" value="1"/>
</dbReference>
<accession>A0AAV1K1E6</accession>
<evidence type="ECO:0000259" key="8">
    <source>
        <dbReference type="Pfam" id="PF22964"/>
    </source>
</evidence>
<proteinExistence type="inferred from homology"/>
<feature type="domain" description="Protein zer-1 homolog-like C-terminal" evidence="8">
    <location>
        <begin position="389"/>
        <end position="747"/>
    </location>
</feature>
<sequence length="763" mass="86714">MRVQAESFHLNDSNPVSLADKCVDVLVNNLRVITYYNVATRTYSLRRGIRLPAPVCDKLLEEYQNRFTLTDGFANLFQDSKRTKLTIVKLRNTQITHIGLECLLAHKPLVVELVECNVIIYALRNVIHKFGGNIVNLNIGQLSHLNSQTLAHMYIPNENQTVFKNLRRLTMHYLNIDVMPSTLMTSLENLTHLDLAHVAQGISQFGHLRSLQSLVLHNIQYTEENITWICQQQNLIHLDISHDYTNFESFLDPNKTLHMLVRHLKKLMSLDISGSNLAGAGAGTATIVEDGDSNQIVHTCDIPGLVTRVGLPLEFLGLYGTANAACRRHDIPAIIISGDKDEAQILAAARAYFGRPTIMTRVLNDLYHLFRDERVTNIQLALGVVLKAMETYLRVVHIQISGSAILFYIVKSDKRALFGLRLKRRIITILLNAMEAHIRNETLIRNASLTLCQFKMPVDVLYEYERIVQLLLIVSETRHQWFVQRIAIYLLNALACQVEGRQKQFLGDKGAISKMLHVIAERLERRVCDEVMEVAWSTMWNVTDETPQNCQRFLDNRGMLFFRACLKYFPDNVELVRNMLGLIGNVAEVPFLRPQLMYTGLLTVFYDLLNSESDGIEVSYNAAGVLAHLASDGPAAWTAASPSRDAVLKRITSAVKRWNRKAERNINYRFLLRSSFQPILTLLKTYHTPQCQHWAAWALSNLTTVYPEKYCKLVEKEQGIEILSEVINRPGLYAIKELARNVIENCVQFAARAEPPAAEVQDN</sequence>
<evidence type="ECO:0000256" key="6">
    <source>
        <dbReference type="ARBA" id="ARBA00081214"/>
    </source>
</evidence>
<evidence type="ECO:0000259" key="9">
    <source>
        <dbReference type="Pfam" id="PF25013"/>
    </source>
</evidence>
<evidence type="ECO:0000256" key="1">
    <source>
        <dbReference type="ARBA" id="ARBA00009420"/>
    </source>
</evidence>
<evidence type="ECO:0000256" key="5">
    <source>
        <dbReference type="ARBA" id="ARBA00067612"/>
    </source>
</evidence>
<dbReference type="InterPro" id="IPR055142">
    <property type="entry name" value="ZER1-like_C"/>
</dbReference>
<keyword evidence="11" id="KW-1185">Reference proteome</keyword>
<gene>
    <name evidence="10" type="ORF">LNINA_LOCUS13797</name>
</gene>
<dbReference type="SUPFAM" id="SSF48371">
    <property type="entry name" value="ARM repeat"/>
    <property type="match status" value="1"/>
</dbReference>
<dbReference type="AlphaFoldDB" id="A0AAV1K1E6"/>
<evidence type="ECO:0000256" key="4">
    <source>
        <dbReference type="ARBA" id="ARBA00022786"/>
    </source>
</evidence>
<evidence type="ECO:0000313" key="10">
    <source>
        <dbReference type="EMBL" id="CAK1554944.1"/>
    </source>
</evidence>
<evidence type="ECO:0000256" key="3">
    <source>
        <dbReference type="ARBA" id="ARBA00022737"/>
    </source>
</evidence>
<dbReference type="InterPro" id="IPR051341">
    <property type="entry name" value="Zyg-11_UBL_adapter"/>
</dbReference>
<dbReference type="Proteomes" id="UP001497472">
    <property type="component" value="Unassembled WGS sequence"/>
</dbReference>
<dbReference type="Pfam" id="PF25013">
    <property type="entry name" value="LRR_Zer-1"/>
    <property type="match status" value="1"/>
</dbReference>
<dbReference type="FunFam" id="1.25.10.10:FF:000111">
    <property type="entry name" value="Protein zer-1 homolog"/>
    <property type="match status" value="1"/>
</dbReference>